<dbReference type="GO" id="GO:0016020">
    <property type="term" value="C:membrane"/>
    <property type="evidence" value="ECO:0007669"/>
    <property type="project" value="InterPro"/>
</dbReference>
<dbReference type="CDD" id="cd07023">
    <property type="entry name" value="S49_Sppa_N_C"/>
    <property type="match status" value="1"/>
</dbReference>
<evidence type="ECO:0000313" key="7">
    <source>
        <dbReference type="EMBL" id="RDV02797.1"/>
    </source>
</evidence>
<dbReference type="GO" id="GO:0008236">
    <property type="term" value="F:serine-type peptidase activity"/>
    <property type="evidence" value="ECO:0007669"/>
    <property type="project" value="UniProtKB-KW"/>
</dbReference>
<dbReference type="EMBL" id="QRGP01000002">
    <property type="protein sequence ID" value="RDV02797.1"/>
    <property type="molecule type" value="Genomic_DNA"/>
</dbReference>
<keyword evidence="2" id="KW-0645">Protease</keyword>
<dbReference type="InterPro" id="IPR002142">
    <property type="entry name" value="Peptidase_S49"/>
</dbReference>
<feature type="active site" description="Proton donor/acceptor" evidence="5">
    <location>
        <position position="193"/>
    </location>
</feature>
<protein>
    <submittedName>
        <fullName evidence="7">Signal peptide peptidase SppA</fullName>
    </submittedName>
</protein>
<dbReference type="GO" id="GO:0006465">
    <property type="term" value="P:signal peptide processing"/>
    <property type="evidence" value="ECO:0007669"/>
    <property type="project" value="InterPro"/>
</dbReference>
<dbReference type="Proteomes" id="UP000263833">
    <property type="component" value="Unassembled WGS sequence"/>
</dbReference>
<dbReference type="InterPro" id="IPR047217">
    <property type="entry name" value="S49_SppA_67K_type_N"/>
</dbReference>
<evidence type="ECO:0000256" key="2">
    <source>
        <dbReference type="ARBA" id="ARBA00022670"/>
    </source>
</evidence>
<feature type="domain" description="Peptidase S49" evidence="6">
    <location>
        <begin position="126"/>
        <end position="269"/>
    </location>
</feature>
<comment type="similarity">
    <text evidence="1">Belongs to the peptidase S49 family.</text>
</comment>
<feature type="active site" description="Nucleophile" evidence="5">
    <location>
        <position position="394"/>
    </location>
</feature>
<dbReference type="SUPFAM" id="SSF52096">
    <property type="entry name" value="ClpP/crotonase"/>
    <property type="match status" value="2"/>
</dbReference>
<keyword evidence="3" id="KW-0378">Hydrolase</keyword>
<dbReference type="Gene3D" id="6.20.330.10">
    <property type="match status" value="1"/>
</dbReference>
<feature type="domain" description="Peptidase S49" evidence="6">
    <location>
        <begin position="377"/>
        <end position="528"/>
    </location>
</feature>
<keyword evidence="8" id="KW-1185">Reference proteome</keyword>
<dbReference type="PIRSF" id="PIRSF001217">
    <property type="entry name" value="Protease_4_SppA"/>
    <property type="match status" value="1"/>
</dbReference>
<accession>A0A371B5L3</accession>
<comment type="caution">
    <text evidence="7">The sequence shown here is derived from an EMBL/GenBank/DDBJ whole genome shotgun (WGS) entry which is preliminary data.</text>
</comment>
<dbReference type="PANTHER" id="PTHR33209">
    <property type="entry name" value="PROTEASE 4"/>
    <property type="match status" value="1"/>
</dbReference>
<dbReference type="InterPro" id="IPR029045">
    <property type="entry name" value="ClpP/crotonase-like_dom_sf"/>
</dbReference>
<dbReference type="AlphaFoldDB" id="A0A371B5L3"/>
<keyword evidence="4" id="KW-0720">Serine protease</keyword>
<sequence>MTFMRGVWRFLVGIKDGLVLLFLLVFFGMLYALLSAGPNPGAVRDGALLIELDGFVSEQPAAIDPVAALMSQRAPMREYRQRDISRALELAVKDDRIKAVVLDLDRFMGGGQTSLAAVGERIDAVRKAGKPVYAFATAYSDDGYQLAAHASEIWVDPLGGVLPTGPGGSRTYYKGLFDQLGIKAHIYRVGTFKSAVEPYMRTDQSPEAEVAMKALYDEVWEQWRNDVAKARPKAKLDALLADAPTAVEAAKGDLAQLSLTNGLVDKLGDRIAFGKYVAAKVGEGREEKIGTFAETRPAALLAAHSPSRDGSPVGVITVAGEIIDGEGGPGVAAGDSVSELIYDALKNVEIKALVVRVDSPGGSVTASEKIRLALAEAKKRKIPVVVSMANLAASGGYWISMPADTIFTEPSTITGSIGIFGVLPSGKEALAKWGVTTDGVRTTPLSGEPDVLGGISPEFDRLAQSTVEKGYRDFLTRVAASRKKTVEQVDAIGQGRVWAGGTALQLGLVDRLGDLDDALAEAARLAKLEKGDWHPLYIEPMPDFASTLLGGLMPEPAQAHVPTDLFGRAAFEQQLLFDRIAADMRLLSGIQGAQVRCLECGAVAGVPARPEVGHDDGWFAMLIRSIS</sequence>
<gene>
    <name evidence="7" type="primary">sppA</name>
    <name evidence="7" type="ORF">DXH95_12740</name>
</gene>
<evidence type="ECO:0000256" key="1">
    <source>
        <dbReference type="ARBA" id="ARBA00008683"/>
    </source>
</evidence>
<evidence type="ECO:0000313" key="8">
    <source>
        <dbReference type="Proteomes" id="UP000263833"/>
    </source>
</evidence>
<dbReference type="Pfam" id="PF01343">
    <property type="entry name" value="Peptidase_S49"/>
    <property type="match status" value="2"/>
</dbReference>
<name>A0A371B5L3_9SPHN</name>
<dbReference type="PANTHER" id="PTHR33209:SF1">
    <property type="entry name" value="PEPTIDASE S49 DOMAIN-CONTAINING PROTEIN"/>
    <property type="match status" value="1"/>
</dbReference>
<evidence type="ECO:0000256" key="3">
    <source>
        <dbReference type="ARBA" id="ARBA00022801"/>
    </source>
</evidence>
<evidence type="ECO:0000256" key="4">
    <source>
        <dbReference type="ARBA" id="ARBA00022825"/>
    </source>
</evidence>
<dbReference type="InterPro" id="IPR004634">
    <property type="entry name" value="Pept_S49_pIV"/>
</dbReference>
<proteinExistence type="inferred from homology"/>
<dbReference type="InterPro" id="IPR047272">
    <property type="entry name" value="S49_SppA_C"/>
</dbReference>
<evidence type="ECO:0000256" key="5">
    <source>
        <dbReference type="PIRSR" id="PIRSR001217-1"/>
    </source>
</evidence>
<dbReference type="RefSeq" id="WP_115549899.1">
    <property type="nucleotide sequence ID" value="NZ_QRGP01000002.1"/>
</dbReference>
<reference evidence="8" key="1">
    <citation type="submission" date="2018-08" db="EMBL/GenBank/DDBJ databases">
        <authorList>
            <person name="Kim S.-J."/>
            <person name="Jung G.-Y."/>
        </authorList>
    </citation>
    <scope>NUCLEOTIDE SEQUENCE [LARGE SCALE GENOMIC DNA]</scope>
    <source>
        <strain evidence="8">GY_G</strain>
    </source>
</reference>
<evidence type="ECO:0000259" key="6">
    <source>
        <dbReference type="Pfam" id="PF01343"/>
    </source>
</evidence>
<dbReference type="Gene3D" id="3.90.226.10">
    <property type="entry name" value="2-enoyl-CoA Hydratase, Chain A, domain 1"/>
    <property type="match status" value="2"/>
</dbReference>
<dbReference type="OrthoDB" id="9764363at2"/>
<organism evidence="7 8">
    <name type="scientific">Sphingorhabdus pulchriflava</name>
    <dbReference type="NCBI Taxonomy" id="2292257"/>
    <lineage>
        <taxon>Bacteria</taxon>
        <taxon>Pseudomonadati</taxon>
        <taxon>Pseudomonadota</taxon>
        <taxon>Alphaproteobacteria</taxon>
        <taxon>Sphingomonadales</taxon>
        <taxon>Sphingomonadaceae</taxon>
        <taxon>Sphingorhabdus</taxon>
    </lineage>
</organism>
<dbReference type="CDD" id="cd07018">
    <property type="entry name" value="S49_SppA_67K_type"/>
    <property type="match status" value="1"/>
</dbReference>
<dbReference type="NCBIfam" id="TIGR00705">
    <property type="entry name" value="SppA_67K"/>
    <property type="match status" value="1"/>
</dbReference>